<reference evidence="2" key="1">
    <citation type="journal article" date="2023" name="G3 (Bethesda)">
        <title>A reference genome for the long-term kleptoplast-retaining sea slug Elysia crispata morphotype clarki.</title>
        <authorList>
            <person name="Eastman K.E."/>
            <person name="Pendleton A.L."/>
            <person name="Shaikh M.A."/>
            <person name="Suttiyut T."/>
            <person name="Ogas R."/>
            <person name="Tomko P."/>
            <person name="Gavelis G."/>
            <person name="Widhalm J.R."/>
            <person name="Wisecaver J.H."/>
        </authorList>
    </citation>
    <scope>NUCLEOTIDE SEQUENCE</scope>
    <source>
        <strain evidence="2">ECLA1</strain>
    </source>
</reference>
<evidence type="ECO:0000313" key="3">
    <source>
        <dbReference type="Proteomes" id="UP001283361"/>
    </source>
</evidence>
<gene>
    <name evidence="2" type="ORF">RRG08_038264</name>
</gene>
<proteinExistence type="predicted"/>
<sequence>MTPLGQRKLAHHSRHGESGPADDDGQGCDMRSRRHARSVQLCVSRSGNHRPGAAWGESWSLAAALIRLSDAFQESLALAPFKMLARTVRFEQTDLLDRHNTPGNTSFSLTIKMGGREEAQVNLSGQMTK</sequence>
<name>A0AAE1AN73_9GAST</name>
<feature type="region of interest" description="Disordered" evidence="1">
    <location>
        <begin position="1"/>
        <end position="35"/>
    </location>
</feature>
<evidence type="ECO:0000313" key="2">
    <source>
        <dbReference type="EMBL" id="KAK3790773.1"/>
    </source>
</evidence>
<accession>A0AAE1AN73</accession>
<comment type="caution">
    <text evidence="2">The sequence shown here is derived from an EMBL/GenBank/DDBJ whole genome shotgun (WGS) entry which is preliminary data.</text>
</comment>
<dbReference type="AlphaFoldDB" id="A0AAE1AN73"/>
<protein>
    <submittedName>
        <fullName evidence="2">Uncharacterized protein</fullName>
    </submittedName>
</protein>
<organism evidence="2 3">
    <name type="scientific">Elysia crispata</name>
    <name type="common">lettuce slug</name>
    <dbReference type="NCBI Taxonomy" id="231223"/>
    <lineage>
        <taxon>Eukaryota</taxon>
        <taxon>Metazoa</taxon>
        <taxon>Spiralia</taxon>
        <taxon>Lophotrochozoa</taxon>
        <taxon>Mollusca</taxon>
        <taxon>Gastropoda</taxon>
        <taxon>Heterobranchia</taxon>
        <taxon>Euthyneura</taxon>
        <taxon>Panpulmonata</taxon>
        <taxon>Sacoglossa</taxon>
        <taxon>Placobranchoidea</taxon>
        <taxon>Plakobranchidae</taxon>
        <taxon>Elysia</taxon>
    </lineage>
</organism>
<dbReference type="Proteomes" id="UP001283361">
    <property type="component" value="Unassembled WGS sequence"/>
</dbReference>
<evidence type="ECO:0000256" key="1">
    <source>
        <dbReference type="SAM" id="MobiDB-lite"/>
    </source>
</evidence>
<keyword evidence="3" id="KW-1185">Reference proteome</keyword>
<dbReference type="EMBL" id="JAWDGP010001519">
    <property type="protein sequence ID" value="KAK3790773.1"/>
    <property type="molecule type" value="Genomic_DNA"/>
</dbReference>